<gene>
    <name evidence="2" type="ORF">BS50DRAFT_670493</name>
</gene>
<evidence type="ECO:0000313" key="3">
    <source>
        <dbReference type="Proteomes" id="UP000240883"/>
    </source>
</evidence>
<keyword evidence="1" id="KW-0812">Transmembrane</keyword>
<feature type="non-terminal residue" evidence="2">
    <location>
        <position position="101"/>
    </location>
</feature>
<evidence type="ECO:0000313" key="2">
    <source>
        <dbReference type="EMBL" id="PSN74012.1"/>
    </source>
</evidence>
<evidence type="ECO:0000256" key="1">
    <source>
        <dbReference type="SAM" id="Phobius"/>
    </source>
</evidence>
<name>A0A2T2P8M8_CORCC</name>
<dbReference type="Proteomes" id="UP000240883">
    <property type="component" value="Unassembled WGS sequence"/>
</dbReference>
<organism evidence="2 3">
    <name type="scientific">Corynespora cassiicola Philippines</name>
    <dbReference type="NCBI Taxonomy" id="1448308"/>
    <lineage>
        <taxon>Eukaryota</taxon>
        <taxon>Fungi</taxon>
        <taxon>Dikarya</taxon>
        <taxon>Ascomycota</taxon>
        <taxon>Pezizomycotina</taxon>
        <taxon>Dothideomycetes</taxon>
        <taxon>Pleosporomycetidae</taxon>
        <taxon>Pleosporales</taxon>
        <taxon>Corynesporascaceae</taxon>
        <taxon>Corynespora</taxon>
    </lineage>
</organism>
<dbReference type="EMBL" id="KZ678128">
    <property type="protein sequence ID" value="PSN74012.1"/>
    <property type="molecule type" value="Genomic_DNA"/>
</dbReference>
<protein>
    <submittedName>
        <fullName evidence="2">Uncharacterized protein</fullName>
    </submittedName>
</protein>
<proteinExistence type="predicted"/>
<dbReference type="AlphaFoldDB" id="A0A2T2P8M8"/>
<keyword evidence="1" id="KW-0472">Membrane</keyword>
<keyword evidence="1" id="KW-1133">Transmembrane helix</keyword>
<sequence length="101" mass="11536">ARFIHEWGSVRERGACRRGRPRRIQIFHDVTTTSKSPRKKKHLVRNPVLCAALPFLTVSQTWILTWTAGIWVQNPAKVNKNFLFTLGIERVGVEKVGSITV</sequence>
<feature type="transmembrane region" description="Helical" evidence="1">
    <location>
        <begin position="48"/>
        <end position="72"/>
    </location>
</feature>
<accession>A0A2T2P8M8</accession>
<keyword evidence="3" id="KW-1185">Reference proteome</keyword>
<feature type="non-terminal residue" evidence="2">
    <location>
        <position position="1"/>
    </location>
</feature>
<reference evidence="2 3" key="1">
    <citation type="journal article" date="2018" name="Front. Microbiol.">
        <title>Genome-Wide Analysis of Corynespora cassiicola Leaf Fall Disease Putative Effectors.</title>
        <authorList>
            <person name="Lopez D."/>
            <person name="Ribeiro S."/>
            <person name="Label P."/>
            <person name="Fumanal B."/>
            <person name="Venisse J.S."/>
            <person name="Kohler A."/>
            <person name="de Oliveira R.R."/>
            <person name="Labutti K."/>
            <person name="Lipzen A."/>
            <person name="Lail K."/>
            <person name="Bauer D."/>
            <person name="Ohm R.A."/>
            <person name="Barry K.W."/>
            <person name="Spatafora J."/>
            <person name="Grigoriev I.V."/>
            <person name="Martin F.M."/>
            <person name="Pujade-Renaud V."/>
        </authorList>
    </citation>
    <scope>NUCLEOTIDE SEQUENCE [LARGE SCALE GENOMIC DNA]</scope>
    <source>
        <strain evidence="2 3">Philippines</strain>
    </source>
</reference>